<comment type="similarity">
    <text evidence="1">Belongs to the nucleoside-specific channel-forming outer membrane porin (Tsx) (TC 1.B.10) family.</text>
</comment>
<proteinExistence type="inferred from homology"/>
<dbReference type="Gene3D" id="2.40.230.20">
    <property type="entry name" value="Nucleoside-specific channel-forming protein, Tsx-like"/>
    <property type="match status" value="1"/>
</dbReference>
<dbReference type="SUPFAM" id="SSF111364">
    <property type="entry name" value="Tsx-like channel"/>
    <property type="match status" value="1"/>
</dbReference>
<dbReference type="Pfam" id="PF03502">
    <property type="entry name" value="Channel_Tsx"/>
    <property type="match status" value="1"/>
</dbReference>
<dbReference type="EMBL" id="MH035717">
    <property type="protein sequence ID" value="AWV66914.1"/>
    <property type="molecule type" value="Genomic_DNA"/>
</dbReference>
<protein>
    <submittedName>
        <fullName evidence="2">Membrane protein</fullName>
    </submittedName>
</protein>
<accession>A0A2Z4EVD2</accession>
<dbReference type="InterPro" id="IPR036777">
    <property type="entry name" value="Channel_Tsx-like_sf"/>
</dbReference>
<dbReference type="InterPro" id="IPR018013">
    <property type="entry name" value="Channel_Tsx-like"/>
</dbReference>
<organism evidence="2">
    <name type="scientific">Pseudomonas sp. NCIM 5235</name>
    <dbReference type="NCBI Taxonomy" id="1793131"/>
    <lineage>
        <taxon>Bacteria</taxon>
        <taxon>Pseudomonadati</taxon>
        <taxon>Pseudomonadota</taxon>
        <taxon>Gammaproteobacteria</taxon>
        <taxon>Pseudomonadales</taxon>
        <taxon>Pseudomonadaceae</taxon>
        <taxon>Pseudomonas</taxon>
    </lineage>
</organism>
<dbReference type="GO" id="GO:0009279">
    <property type="term" value="C:cell outer membrane"/>
    <property type="evidence" value="ECO:0007669"/>
    <property type="project" value="InterPro"/>
</dbReference>
<dbReference type="AlphaFoldDB" id="A0A2Z4EVD2"/>
<evidence type="ECO:0000256" key="1">
    <source>
        <dbReference type="ARBA" id="ARBA00008728"/>
    </source>
</evidence>
<evidence type="ECO:0000313" key="2">
    <source>
        <dbReference type="EMBL" id="AWV66914.1"/>
    </source>
</evidence>
<reference evidence="2" key="1">
    <citation type="submission" date="2018-03" db="EMBL/GenBank/DDBJ databases">
        <title>Identification and characterization of oxidoreductase component (NdmD) of methylxanthine oxygenase system in Pseudomonas sp. NCIM 5235.</title>
        <authorList>
            <person name="Retnadhas S."/>
            <person name="Gummadi S.N."/>
        </authorList>
    </citation>
    <scope>NUCLEOTIDE SEQUENCE</scope>
    <source>
        <strain evidence="2">NCIM 5235</strain>
    </source>
</reference>
<sequence>MRSERVKSIKNIACFTIAASMTPWAGAGDMLLWHQESISYQYGKDFKVDPRRMQIITFEHTSGWAWGDFFFFIDNYWYPGAKTDYDGHHGIYSEYSPRFSLSKITGRDFSWGVIKDVLVATTVEWDNNRSRGRDDQVNYLLGPGFDLNLPGFDYFMLNFYYRKPEGGEGMGGWQVTPVWSYTVPVGRSDILIDGYIDWVIGDKYGLKHNFHFNPQIKYDLGKVAWGVPRKFYVGVEYDYWSNKYGIENTSAYKTNQSVTSAMIKYNF</sequence>
<name>A0A2Z4EVD2_9PSED</name>